<accession>A0ABP1QHQ2</accession>
<dbReference type="InterPro" id="IPR052192">
    <property type="entry name" value="Insect_Ionotropic_Sensory_Rcpt"/>
</dbReference>
<proteinExistence type="predicted"/>
<keyword evidence="5 8" id="KW-0472">Membrane</keyword>
<gene>
    <name evidence="9" type="ORF">ODALV1_LOCUS11200</name>
</gene>
<keyword evidence="10" id="KW-1185">Reference proteome</keyword>
<evidence type="ECO:0000256" key="3">
    <source>
        <dbReference type="ARBA" id="ARBA00022692"/>
    </source>
</evidence>
<evidence type="ECO:0000256" key="2">
    <source>
        <dbReference type="ARBA" id="ARBA00022475"/>
    </source>
</evidence>
<evidence type="ECO:0000256" key="8">
    <source>
        <dbReference type="SAM" id="Phobius"/>
    </source>
</evidence>
<feature type="transmembrane region" description="Helical" evidence="8">
    <location>
        <begin position="401"/>
        <end position="419"/>
    </location>
</feature>
<dbReference type="Proteomes" id="UP001642540">
    <property type="component" value="Unassembled WGS sequence"/>
</dbReference>
<dbReference type="PANTHER" id="PTHR42643:SF32">
    <property type="entry name" value="IONOTROPIC RECEPTOR 31A, ISOFORM C-RELATED"/>
    <property type="match status" value="1"/>
</dbReference>
<protein>
    <recommendedName>
        <fullName evidence="11">Ionotropic glutamate receptor C-terminal domain-containing protein</fullName>
    </recommendedName>
</protein>
<evidence type="ECO:0000256" key="7">
    <source>
        <dbReference type="ARBA" id="ARBA00023180"/>
    </source>
</evidence>
<reference evidence="9 10" key="1">
    <citation type="submission" date="2024-08" db="EMBL/GenBank/DDBJ databases">
        <authorList>
            <person name="Cucini C."/>
            <person name="Frati F."/>
        </authorList>
    </citation>
    <scope>NUCLEOTIDE SEQUENCE [LARGE SCALE GENOMIC DNA]</scope>
</reference>
<organism evidence="9 10">
    <name type="scientific">Orchesella dallaii</name>
    <dbReference type="NCBI Taxonomy" id="48710"/>
    <lineage>
        <taxon>Eukaryota</taxon>
        <taxon>Metazoa</taxon>
        <taxon>Ecdysozoa</taxon>
        <taxon>Arthropoda</taxon>
        <taxon>Hexapoda</taxon>
        <taxon>Collembola</taxon>
        <taxon>Entomobryomorpha</taxon>
        <taxon>Entomobryoidea</taxon>
        <taxon>Orchesellidae</taxon>
        <taxon>Orchesellinae</taxon>
        <taxon>Orchesella</taxon>
    </lineage>
</organism>
<evidence type="ECO:0000256" key="6">
    <source>
        <dbReference type="ARBA" id="ARBA00023170"/>
    </source>
</evidence>
<feature type="transmembrane region" description="Helical" evidence="8">
    <location>
        <begin position="215"/>
        <end position="235"/>
    </location>
</feature>
<evidence type="ECO:0000313" key="10">
    <source>
        <dbReference type="Proteomes" id="UP001642540"/>
    </source>
</evidence>
<keyword evidence="6" id="KW-0675">Receptor</keyword>
<dbReference type="Gene3D" id="3.40.190.10">
    <property type="entry name" value="Periplasmic binding protein-like II"/>
    <property type="match status" value="1"/>
</dbReference>
<name>A0ABP1QHQ2_9HEXA</name>
<keyword evidence="2" id="KW-1003">Cell membrane</keyword>
<keyword evidence="7" id="KW-0325">Glycoprotein</keyword>
<sequence>MATEFFQEFSLTPSESREIVLNVVGQYDPSYQDRLIYEEKEDGTVKFTSGQCLEILLLLQISMNFSFVPIKGKGSGWLGRFPNGSYSGMAAQLVYEGADISISQSAMLISMDVMEAISFLQPTSTGHFMALFHQPKASSYRNLMTSVFSNNTLACYAATWIAILFSILMLSSFQLKMKIRKELDLDFVKESASWAIATACITAWYRHPTSMHLRLATFIGSFVAYFGYVAFSAGITVNLVTELDPIQNVEQLASSGLEKITDKLLFVPNDVFKKVYGHNHNGKRNQLTIQDALSKLLSNREDEIAFITFADGFATVFHQMKFPDNVFCESLSTVMLESAKFPTAMAVKRGSPLRNAFNFNILLMGELGLLKRLDKIYDIKTQIHCLNEPHSYRGGLALDDTWTAFVVLISGIILSLFGLKFEMIKHKYI</sequence>
<evidence type="ECO:0000256" key="1">
    <source>
        <dbReference type="ARBA" id="ARBA00004651"/>
    </source>
</evidence>
<comment type="subcellular location">
    <subcellularLocation>
        <location evidence="1">Cell membrane</location>
        <topology evidence="1">Multi-pass membrane protein</topology>
    </subcellularLocation>
</comment>
<dbReference type="SUPFAM" id="SSF53850">
    <property type="entry name" value="Periplasmic binding protein-like II"/>
    <property type="match status" value="1"/>
</dbReference>
<dbReference type="PANTHER" id="PTHR42643">
    <property type="entry name" value="IONOTROPIC RECEPTOR 20A-RELATED"/>
    <property type="match status" value="1"/>
</dbReference>
<dbReference type="EMBL" id="CAXLJM020000034">
    <property type="protein sequence ID" value="CAL8102621.1"/>
    <property type="molecule type" value="Genomic_DNA"/>
</dbReference>
<feature type="transmembrane region" description="Helical" evidence="8">
    <location>
        <begin position="156"/>
        <end position="175"/>
    </location>
</feature>
<comment type="caution">
    <text evidence="9">The sequence shown here is derived from an EMBL/GenBank/DDBJ whole genome shotgun (WGS) entry which is preliminary data.</text>
</comment>
<evidence type="ECO:0000256" key="5">
    <source>
        <dbReference type="ARBA" id="ARBA00023136"/>
    </source>
</evidence>
<evidence type="ECO:0000313" key="9">
    <source>
        <dbReference type="EMBL" id="CAL8102621.1"/>
    </source>
</evidence>
<evidence type="ECO:0008006" key="11">
    <source>
        <dbReference type="Google" id="ProtNLM"/>
    </source>
</evidence>
<keyword evidence="4 8" id="KW-1133">Transmembrane helix</keyword>
<keyword evidence="3 8" id="KW-0812">Transmembrane</keyword>
<evidence type="ECO:0000256" key="4">
    <source>
        <dbReference type="ARBA" id="ARBA00022989"/>
    </source>
</evidence>